<dbReference type="EMBL" id="CP000853">
    <property type="protein sequence ID" value="ABW20007.1"/>
    <property type="molecule type" value="Genomic_DNA"/>
</dbReference>
<dbReference type="Proteomes" id="UP000000269">
    <property type="component" value="Chromosome"/>
</dbReference>
<dbReference type="HOGENOM" id="CLU_135084_0_0_9"/>
<dbReference type="eggNOG" id="COG3290">
    <property type="taxonomic scope" value="Bacteria"/>
</dbReference>
<feature type="transmembrane region" description="Helical" evidence="1">
    <location>
        <begin position="87"/>
        <end position="109"/>
    </location>
</feature>
<protein>
    <submittedName>
        <fullName evidence="2">Uncharacterized protein</fullName>
    </submittedName>
</protein>
<dbReference type="OrthoDB" id="1953171at2"/>
<dbReference type="STRING" id="350688.Clos_2475"/>
<keyword evidence="1" id="KW-0472">Membrane</keyword>
<gene>
    <name evidence="2" type="ordered locus">Clos_2475</name>
</gene>
<name>A8MJM5_ALKOO</name>
<keyword evidence="1" id="KW-1133">Transmembrane helix</keyword>
<evidence type="ECO:0000313" key="2">
    <source>
        <dbReference type="EMBL" id="ABW20007.1"/>
    </source>
</evidence>
<organism evidence="2 3">
    <name type="scientific">Alkaliphilus oremlandii (strain OhILAs)</name>
    <name type="common">Clostridium oremlandii (strain OhILAs)</name>
    <dbReference type="NCBI Taxonomy" id="350688"/>
    <lineage>
        <taxon>Bacteria</taxon>
        <taxon>Bacillati</taxon>
        <taxon>Bacillota</taxon>
        <taxon>Clostridia</taxon>
        <taxon>Peptostreptococcales</taxon>
        <taxon>Natronincolaceae</taxon>
        <taxon>Alkaliphilus</taxon>
    </lineage>
</organism>
<accession>A8MJM5</accession>
<feature type="transmembrane region" description="Helical" evidence="1">
    <location>
        <begin position="6"/>
        <end position="27"/>
    </location>
</feature>
<evidence type="ECO:0000313" key="3">
    <source>
        <dbReference type="Proteomes" id="UP000000269"/>
    </source>
</evidence>
<feature type="transmembrane region" description="Helical" evidence="1">
    <location>
        <begin position="57"/>
        <end position="75"/>
    </location>
</feature>
<dbReference type="RefSeq" id="WP_012160314.1">
    <property type="nucleotide sequence ID" value="NC_009922.1"/>
</dbReference>
<evidence type="ECO:0000256" key="1">
    <source>
        <dbReference type="SAM" id="Phobius"/>
    </source>
</evidence>
<keyword evidence="1" id="KW-0812">Transmembrane</keyword>
<feature type="transmembrane region" description="Helical" evidence="1">
    <location>
        <begin position="121"/>
        <end position="142"/>
    </location>
</feature>
<keyword evidence="3" id="KW-1185">Reference proteome</keyword>
<dbReference type="KEGG" id="aoe:Clos_2475"/>
<reference evidence="3" key="1">
    <citation type="submission" date="2007-10" db="EMBL/GenBank/DDBJ databases">
        <title>Complete genome of Alkaliphilus oremlandii OhILAs.</title>
        <authorList>
            <person name="Copeland A."/>
            <person name="Lucas S."/>
            <person name="Lapidus A."/>
            <person name="Barry K."/>
            <person name="Detter J.C."/>
            <person name="Glavina del Rio T."/>
            <person name="Hammon N."/>
            <person name="Israni S."/>
            <person name="Dalin E."/>
            <person name="Tice H."/>
            <person name="Pitluck S."/>
            <person name="Chain P."/>
            <person name="Malfatti S."/>
            <person name="Shin M."/>
            <person name="Vergez L."/>
            <person name="Schmutz J."/>
            <person name="Larimer F."/>
            <person name="Land M."/>
            <person name="Hauser L."/>
            <person name="Kyrpides N."/>
            <person name="Mikhailova N."/>
            <person name="Stolz J.F."/>
            <person name="Dawson A."/>
            <person name="Fisher E."/>
            <person name="Crable B."/>
            <person name="Perera E."/>
            <person name="Lisak J."/>
            <person name="Ranganathan M."/>
            <person name="Basu P."/>
            <person name="Richardson P."/>
        </authorList>
    </citation>
    <scope>NUCLEOTIDE SEQUENCE [LARGE SCALE GENOMIC DNA]</scope>
    <source>
        <strain evidence="3">OhILAs</strain>
    </source>
</reference>
<feature type="transmembrane region" description="Helical" evidence="1">
    <location>
        <begin position="34"/>
        <end position="51"/>
    </location>
</feature>
<proteinExistence type="predicted"/>
<dbReference type="AlphaFoldDB" id="A8MJM5"/>
<sequence>MEQMPINVVIFGSIPEAALIISLGLILVGIRPPFIKVALIAIIQGVASYYIRKHVGFGLHVILQAATMSLLVWRIMGVSIKLSTLSIIIGVVISSLIETPLIAIIPRLMGISLMEIMTRDWIRVLIFLPQLLIMATLIYVCLKYNFTLEGELNLSKLKKQR</sequence>